<dbReference type="EMBL" id="KZ824698">
    <property type="protein sequence ID" value="RAK72318.1"/>
    <property type="molecule type" value="Genomic_DNA"/>
</dbReference>
<protein>
    <submittedName>
        <fullName evidence="1">Uncharacterized protein</fullName>
    </submittedName>
</protein>
<dbReference type="RefSeq" id="XP_040796330.1">
    <property type="nucleotide sequence ID" value="XM_040946582.1"/>
</dbReference>
<dbReference type="Proteomes" id="UP000249789">
    <property type="component" value="Unassembled WGS sequence"/>
</dbReference>
<sequence>MAPTPPRNAQMGSRASDYIFITMADSILVSVLRQAFEGEPGFDFRVIQGPGGQEPQAVSVFKDGKCFQHILLGALDKPNTARVLLEPKLEEMRQVAPPEWEMVLGCAYQDGKIMVWKHVRNAIGDVPVKPMEIRGVRIYNLQDSFEKGLFLGICFLIKGHLTKQQSVN</sequence>
<name>A0A8G1VUM7_9EURO</name>
<accession>A0A8G1VUM7</accession>
<dbReference type="GeneID" id="63863915"/>
<organism evidence="1 2">
    <name type="scientific">Aspergillus fijiensis CBS 313.89</name>
    <dbReference type="NCBI Taxonomy" id="1448319"/>
    <lineage>
        <taxon>Eukaryota</taxon>
        <taxon>Fungi</taxon>
        <taxon>Dikarya</taxon>
        <taxon>Ascomycota</taxon>
        <taxon>Pezizomycotina</taxon>
        <taxon>Eurotiomycetes</taxon>
        <taxon>Eurotiomycetidae</taxon>
        <taxon>Eurotiales</taxon>
        <taxon>Aspergillaceae</taxon>
        <taxon>Aspergillus</taxon>
    </lineage>
</organism>
<evidence type="ECO:0000313" key="2">
    <source>
        <dbReference type="Proteomes" id="UP000249789"/>
    </source>
</evidence>
<keyword evidence="2" id="KW-1185">Reference proteome</keyword>
<dbReference type="VEuPathDB" id="FungiDB:BO72DRAFT_463126"/>
<proteinExistence type="predicted"/>
<evidence type="ECO:0000313" key="1">
    <source>
        <dbReference type="EMBL" id="RAK72318.1"/>
    </source>
</evidence>
<dbReference type="AlphaFoldDB" id="A0A8G1VUM7"/>
<reference evidence="1 2" key="1">
    <citation type="submission" date="2018-02" db="EMBL/GenBank/DDBJ databases">
        <title>The genomes of Aspergillus section Nigri reveals drivers in fungal speciation.</title>
        <authorList>
            <consortium name="DOE Joint Genome Institute"/>
            <person name="Vesth T.C."/>
            <person name="Nybo J."/>
            <person name="Theobald S."/>
            <person name="Brandl J."/>
            <person name="Frisvad J.C."/>
            <person name="Nielsen K.F."/>
            <person name="Lyhne E.K."/>
            <person name="Kogle M.E."/>
            <person name="Kuo A."/>
            <person name="Riley R."/>
            <person name="Clum A."/>
            <person name="Nolan M."/>
            <person name="Lipzen A."/>
            <person name="Salamov A."/>
            <person name="Henrissat B."/>
            <person name="Wiebenga A."/>
            <person name="De vries R.P."/>
            <person name="Grigoriev I.V."/>
            <person name="Mortensen U.H."/>
            <person name="Andersen M.R."/>
            <person name="Baker S.E."/>
        </authorList>
    </citation>
    <scope>NUCLEOTIDE SEQUENCE [LARGE SCALE GENOMIC DNA]</scope>
    <source>
        <strain evidence="1 2">CBS 313.89</strain>
    </source>
</reference>
<gene>
    <name evidence="1" type="ORF">BO72DRAFT_463126</name>
</gene>